<feature type="non-terminal residue" evidence="2">
    <location>
        <position position="385"/>
    </location>
</feature>
<reference evidence="2 3" key="1">
    <citation type="submission" date="2018-11" db="EMBL/GenBank/DDBJ databases">
        <authorList>
            <consortium name="Pathogen Informatics"/>
        </authorList>
    </citation>
    <scope>NUCLEOTIDE SEQUENCE [LARGE SCALE GENOMIC DNA]</scope>
</reference>
<keyword evidence="3" id="KW-1185">Reference proteome</keyword>
<evidence type="ECO:0000256" key="1">
    <source>
        <dbReference type="SAM" id="MobiDB-lite"/>
    </source>
</evidence>
<sequence>MKRKRSRHVVIEQLFERSGRRRRAQIPVFTDTGITNCTNCEDGGEEYGSNKDCFELQGEWIKKLFLSSQSDYLAFLCGDLIRESLVYKVRKSLKEMNESGLLDGDMIYVGECPCFEAKYCRNAYYFKQTSCLLDDIFVLTSTTTQSTRRGTYITEAQKSASTSPTLTSTQEGQDYFSSTREISANSTMHFTLDTTETKADEPTKTPYKTEQSSDKKCVQFVTPFSEAASTRTDQSPTITAGLSYSTTADRKPSDVAAYIDHTVTPSTLPTASAKLETTETTPNLVTLTKPSSMMNISRQSTKPELGTTADLTSQVTPSFGATIPDNSSDKTAKTSKNKGTFTTSDSQTVFKQSTLDFAGLQSTGSKTLPARSGLKEKPLPSITST</sequence>
<feature type="region of interest" description="Disordered" evidence="1">
    <location>
        <begin position="361"/>
        <end position="385"/>
    </location>
</feature>
<proteinExistence type="predicted"/>
<accession>A0A3P6SRI9</accession>
<evidence type="ECO:0000313" key="3">
    <source>
        <dbReference type="Proteomes" id="UP000271889"/>
    </source>
</evidence>
<dbReference type="EMBL" id="UYRV01009165">
    <property type="protein sequence ID" value="VDK56288.1"/>
    <property type="molecule type" value="Genomic_DNA"/>
</dbReference>
<organism evidence="2 3">
    <name type="scientific">Cylicostephanus goldi</name>
    <name type="common">Nematode worm</name>
    <dbReference type="NCBI Taxonomy" id="71465"/>
    <lineage>
        <taxon>Eukaryota</taxon>
        <taxon>Metazoa</taxon>
        <taxon>Ecdysozoa</taxon>
        <taxon>Nematoda</taxon>
        <taxon>Chromadorea</taxon>
        <taxon>Rhabditida</taxon>
        <taxon>Rhabditina</taxon>
        <taxon>Rhabditomorpha</taxon>
        <taxon>Strongyloidea</taxon>
        <taxon>Strongylidae</taxon>
        <taxon>Cylicostephanus</taxon>
    </lineage>
</organism>
<dbReference type="Proteomes" id="UP000271889">
    <property type="component" value="Unassembled WGS sequence"/>
</dbReference>
<feature type="region of interest" description="Disordered" evidence="1">
    <location>
        <begin position="315"/>
        <end position="344"/>
    </location>
</feature>
<dbReference type="AlphaFoldDB" id="A0A3P6SRI9"/>
<protein>
    <submittedName>
        <fullName evidence="2">Uncharacterized protein</fullName>
    </submittedName>
</protein>
<gene>
    <name evidence="2" type="ORF">CGOC_LOCUS3593</name>
</gene>
<name>A0A3P6SRI9_CYLGO</name>
<evidence type="ECO:0000313" key="2">
    <source>
        <dbReference type="EMBL" id="VDK56288.1"/>
    </source>
</evidence>